<dbReference type="Proteomes" id="UP001292094">
    <property type="component" value="Unassembled WGS sequence"/>
</dbReference>
<organism evidence="13 14">
    <name type="scientific">Petrolisthes manimaculis</name>
    <dbReference type="NCBI Taxonomy" id="1843537"/>
    <lineage>
        <taxon>Eukaryota</taxon>
        <taxon>Metazoa</taxon>
        <taxon>Ecdysozoa</taxon>
        <taxon>Arthropoda</taxon>
        <taxon>Crustacea</taxon>
        <taxon>Multicrustacea</taxon>
        <taxon>Malacostraca</taxon>
        <taxon>Eumalacostraca</taxon>
        <taxon>Eucarida</taxon>
        <taxon>Decapoda</taxon>
        <taxon>Pleocyemata</taxon>
        <taxon>Anomura</taxon>
        <taxon>Galatheoidea</taxon>
        <taxon>Porcellanidae</taxon>
        <taxon>Petrolisthes</taxon>
    </lineage>
</organism>
<keyword evidence="14" id="KW-1185">Reference proteome</keyword>
<evidence type="ECO:0000256" key="10">
    <source>
        <dbReference type="ARBA" id="ARBA00023299"/>
    </source>
</evidence>
<comment type="cofactor">
    <cofactor evidence="1">
        <name>Mg(2+)</name>
        <dbReference type="ChEBI" id="CHEBI:18420"/>
    </cofactor>
</comment>
<dbReference type="GO" id="GO:0005737">
    <property type="term" value="C:cytoplasm"/>
    <property type="evidence" value="ECO:0007669"/>
    <property type="project" value="TreeGrafter"/>
</dbReference>
<keyword evidence="9" id="KW-0460">Magnesium</keyword>
<evidence type="ECO:0000313" key="14">
    <source>
        <dbReference type="Proteomes" id="UP001292094"/>
    </source>
</evidence>
<evidence type="ECO:0000256" key="5">
    <source>
        <dbReference type="ARBA" id="ARBA00015196"/>
    </source>
</evidence>
<feature type="active site" description="Proton donor" evidence="12">
    <location>
        <position position="41"/>
    </location>
</feature>
<dbReference type="Gene3D" id="3.40.50.1000">
    <property type="entry name" value="HAD superfamily/HAD-like"/>
    <property type="match status" value="1"/>
</dbReference>
<dbReference type="NCBIfam" id="TIGR01488">
    <property type="entry name" value="HAD-SF-IB"/>
    <property type="match status" value="1"/>
</dbReference>
<protein>
    <recommendedName>
        <fullName evidence="5">Phosphoserine phosphatase</fullName>
        <ecNumber evidence="4">3.1.3.3</ecNumber>
    </recommendedName>
    <alternativeName>
        <fullName evidence="11">O-phosphoserine phosphohydrolase</fullName>
    </alternativeName>
</protein>
<comment type="pathway">
    <text evidence="2">Amino-acid biosynthesis; L-serine biosynthesis; L-serine from 3-phospho-D-glycerate: step 3/3.</text>
</comment>
<dbReference type="InterPro" id="IPR023214">
    <property type="entry name" value="HAD_sf"/>
</dbReference>
<dbReference type="EMBL" id="JAWZYT010005377">
    <property type="protein sequence ID" value="KAK4290755.1"/>
    <property type="molecule type" value="Genomic_DNA"/>
</dbReference>
<evidence type="ECO:0000256" key="6">
    <source>
        <dbReference type="ARBA" id="ARBA00022605"/>
    </source>
</evidence>
<evidence type="ECO:0000256" key="7">
    <source>
        <dbReference type="ARBA" id="ARBA00022723"/>
    </source>
</evidence>
<evidence type="ECO:0000256" key="11">
    <source>
        <dbReference type="ARBA" id="ARBA00031693"/>
    </source>
</evidence>
<evidence type="ECO:0000256" key="4">
    <source>
        <dbReference type="ARBA" id="ARBA00012640"/>
    </source>
</evidence>
<accession>A0AAE1NKB1</accession>
<dbReference type="AlphaFoldDB" id="A0AAE1NKB1"/>
<dbReference type="GO" id="GO:0006564">
    <property type="term" value="P:L-serine biosynthetic process"/>
    <property type="evidence" value="ECO:0007669"/>
    <property type="project" value="UniProtKB-KW"/>
</dbReference>
<dbReference type="Gene3D" id="1.10.150.210">
    <property type="entry name" value="Phosphoserine phosphatase, domain 2"/>
    <property type="match status" value="1"/>
</dbReference>
<keyword evidence="10" id="KW-0718">Serine biosynthesis</keyword>
<dbReference type="InterPro" id="IPR036412">
    <property type="entry name" value="HAD-like_sf"/>
</dbReference>
<dbReference type="InterPro" id="IPR004469">
    <property type="entry name" value="PSP"/>
</dbReference>
<keyword evidence="6" id="KW-0028">Amino-acid biosynthesis</keyword>
<evidence type="ECO:0000256" key="8">
    <source>
        <dbReference type="ARBA" id="ARBA00022801"/>
    </source>
</evidence>
<feature type="active site" description="Nucleophile" evidence="12">
    <location>
        <position position="39"/>
    </location>
</feature>
<dbReference type="EC" id="3.1.3.3" evidence="4"/>
<evidence type="ECO:0000256" key="1">
    <source>
        <dbReference type="ARBA" id="ARBA00001946"/>
    </source>
</evidence>
<evidence type="ECO:0000256" key="3">
    <source>
        <dbReference type="ARBA" id="ARBA00009184"/>
    </source>
</evidence>
<dbReference type="Pfam" id="PF00702">
    <property type="entry name" value="Hydrolase"/>
    <property type="match status" value="1"/>
</dbReference>
<keyword evidence="8" id="KW-0378">Hydrolase</keyword>
<gene>
    <name evidence="13" type="ORF">Pmani_036370</name>
</gene>
<dbReference type="FunFam" id="3.40.50.1000:FF:000077">
    <property type="entry name" value="Phosphoserine phosphatase, chloroplastic"/>
    <property type="match status" value="1"/>
</dbReference>
<dbReference type="PANTHER" id="PTHR43344">
    <property type="entry name" value="PHOSPHOSERINE PHOSPHATASE"/>
    <property type="match status" value="1"/>
</dbReference>
<proteinExistence type="inferred from homology"/>
<evidence type="ECO:0000256" key="2">
    <source>
        <dbReference type="ARBA" id="ARBA00005135"/>
    </source>
</evidence>
<dbReference type="GO" id="GO:0036424">
    <property type="term" value="F:L-phosphoserine phosphatase activity"/>
    <property type="evidence" value="ECO:0007669"/>
    <property type="project" value="InterPro"/>
</dbReference>
<dbReference type="GO" id="GO:0000287">
    <property type="term" value="F:magnesium ion binding"/>
    <property type="evidence" value="ECO:0007669"/>
    <property type="project" value="TreeGrafter"/>
</dbReference>
<dbReference type="NCBIfam" id="TIGR00338">
    <property type="entry name" value="serB"/>
    <property type="match status" value="1"/>
</dbReference>
<dbReference type="PANTHER" id="PTHR43344:SF2">
    <property type="entry name" value="PHOSPHOSERINE PHOSPHATASE"/>
    <property type="match status" value="1"/>
</dbReference>
<comment type="caution">
    <text evidence="13">The sequence shown here is derived from an EMBL/GenBank/DDBJ whole genome shotgun (WGS) entry which is preliminary data.</text>
</comment>
<reference evidence="13" key="1">
    <citation type="submission" date="2023-11" db="EMBL/GenBank/DDBJ databases">
        <title>Genome assemblies of two species of porcelain crab, Petrolisthes cinctipes and Petrolisthes manimaculis (Anomura: Porcellanidae).</title>
        <authorList>
            <person name="Angst P."/>
        </authorList>
    </citation>
    <scope>NUCLEOTIDE SEQUENCE</scope>
    <source>
        <strain evidence="13">PB745_02</strain>
        <tissue evidence="13">Gill</tissue>
    </source>
</reference>
<name>A0AAE1NKB1_9EUCA</name>
<evidence type="ECO:0000256" key="9">
    <source>
        <dbReference type="ARBA" id="ARBA00022842"/>
    </source>
</evidence>
<evidence type="ECO:0000313" key="13">
    <source>
        <dbReference type="EMBL" id="KAK4290755.1"/>
    </source>
</evidence>
<sequence length="246" mass="27393">MNNQQQSTITNGQGTLSSRLPSHKECREIWQSTDAVCFDVDSTVITDEGLDQLATFCGKDQEVKKLTMEAMQGGLEFQTALRRRLNIITPSLETIQNFTRSNPPRLTKDVDQLVEALQARDVDVYLVSGGFCSLIAPVAKMLNIPLENIFANRLKFFFDGKYGGFDESQRTSRSGGKAEVVSHLKKREGYSRLVMIGDGITDMEACPPADAFIGFGGNVVREAVKKSATWFVYDFKTLIKELESDD</sequence>
<evidence type="ECO:0000256" key="12">
    <source>
        <dbReference type="PIRSR" id="PIRSR604469-1"/>
    </source>
</evidence>
<dbReference type="CDD" id="cd04309">
    <property type="entry name" value="HAD_PSP_eu"/>
    <property type="match status" value="1"/>
</dbReference>
<dbReference type="InterPro" id="IPR050582">
    <property type="entry name" value="HAD-like_SerB"/>
</dbReference>
<keyword evidence="7" id="KW-0479">Metal-binding</keyword>
<dbReference type="SUPFAM" id="SSF56784">
    <property type="entry name" value="HAD-like"/>
    <property type="match status" value="1"/>
</dbReference>
<comment type="similarity">
    <text evidence="3">Belongs to the HAD-like hydrolase superfamily. SerB family.</text>
</comment>